<dbReference type="RefSeq" id="XP_025471292.1">
    <property type="nucleotide sequence ID" value="XM_025607744.1"/>
</dbReference>
<name>A0A317X8K2_9EURO</name>
<proteinExistence type="predicted"/>
<dbReference type="GeneID" id="37109887"/>
<feature type="signal peptide" evidence="1">
    <location>
        <begin position="1"/>
        <end position="17"/>
    </location>
</feature>
<dbReference type="InterPro" id="IPR050281">
    <property type="entry name" value="Flavin_monoamine_oxidase"/>
</dbReference>
<evidence type="ECO:0000313" key="3">
    <source>
        <dbReference type="Proteomes" id="UP000246702"/>
    </source>
</evidence>
<comment type="caution">
    <text evidence="2">The sequence shown here is derived from an EMBL/GenBank/DDBJ whole genome shotgun (WGS) entry which is preliminary data.</text>
</comment>
<evidence type="ECO:0000313" key="2">
    <source>
        <dbReference type="EMBL" id="PWY94531.1"/>
    </source>
</evidence>
<protein>
    <submittedName>
        <fullName evidence="2">Putative FAD dependent oxidoreductase</fullName>
    </submittedName>
</protein>
<dbReference type="Pfam" id="PF13450">
    <property type="entry name" value="NAD_binding_8"/>
    <property type="match status" value="1"/>
</dbReference>
<dbReference type="Gene3D" id="3.30.70.1990">
    <property type="match status" value="1"/>
</dbReference>
<accession>A0A317X8K2</accession>
<sequence length="468" mass="50556">MLATSFLSLASATGAMAAAIHTRNQFDASAYAADDIIERDFAIIGGGAAGTYAAVSLADQNHTFTLVEISDRLGGHTRTFHDPATGASVDFGVQIHLDVPIVQDFFTRLNSSLAAVELSSFGTPKYYDFTKQVALPNHTAGTMQSDYVTLLNKYPYVDDLVNLPDSVPSDLLLAWPEFAQKHNLSQGSTEAGLAWPATPGDPLSTTALAILNDGNHIELAEDEGGAVHNANNDNSQIYTNALAEFQPHILLNSSIVAAQRGLNRSSGVQLVASTPEGKKLIKAKQLILAMPPVLDNTKSFNLDTTENSILGKLSGKYYYGGVVNNTGLEEGIAYTNVGVDRPYNAASLPGVVEIAPSAYSGYQFYWYNTEVATTQEEVQAAAKSTIQWLQTQNNVTTSEPNFLDYQDFSPFHLSPPNEDVEDGWYTKMKGLQGHRNTWYISSLFVVGSTQVWNSTNILLPDIISAAQA</sequence>
<evidence type="ECO:0000256" key="1">
    <source>
        <dbReference type="SAM" id="SignalP"/>
    </source>
</evidence>
<feature type="chain" id="PRO_5016397439" evidence="1">
    <location>
        <begin position="18"/>
        <end position="468"/>
    </location>
</feature>
<dbReference type="AlphaFoldDB" id="A0A317X8K2"/>
<organism evidence="2 3">
    <name type="scientific">Aspergillus sclerotioniger CBS 115572</name>
    <dbReference type="NCBI Taxonomy" id="1450535"/>
    <lineage>
        <taxon>Eukaryota</taxon>
        <taxon>Fungi</taxon>
        <taxon>Dikarya</taxon>
        <taxon>Ascomycota</taxon>
        <taxon>Pezizomycotina</taxon>
        <taxon>Eurotiomycetes</taxon>
        <taxon>Eurotiomycetidae</taxon>
        <taxon>Eurotiales</taxon>
        <taxon>Aspergillaceae</taxon>
        <taxon>Aspergillus</taxon>
        <taxon>Aspergillus subgen. Circumdati</taxon>
    </lineage>
</organism>
<dbReference type="PANTHER" id="PTHR10742:SF419">
    <property type="entry name" value="AMINE OXIDASE DOMAIN-CONTAINING PROTEIN-RELATED"/>
    <property type="match status" value="1"/>
</dbReference>
<dbReference type="InterPro" id="IPR036188">
    <property type="entry name" value="FAD/NAD-bd_sf"/>
</dbReference>
<dbReference type="Gene3D" id="3.50.50.60">
    <property type="entry name" value="FAD/NAD(P)-binding domain"/>
    <property type="match status" value="1"/>
</dbReference>
<dbReference type="STRING" id="1450535.A0A317X8K2"/>
<dbReference type="Gene3D" id="1.10.405.20">
    <property type="match status" value="1"/>
</dbReference>
<dbReference type="GO" id="GO:0016491">
    <property type="term" value="F:oxidoreductase activity"/>
    <property type="evidence" value="ECO:0007669"/>
    <property type="project" value="TreeGrafter"/>
</dbReference>
<dbReference type="PANTHER" id="PTHR10742">
    <property type="entry name" value="FLAVIN MONOAMINE OXIDASE"/>
    <property type="match status" value="1"/>
</dbReference>
<dbReference type="SUPFAM" id="SSF51905">
    <property type="entry name" value="FAD/NAD(P)-binding domain"/>
    <property type="match status" value="1"/>
</dbReference>
<dbReference type="Proteomes" id="UP000246702">
    <property type="component" value="Unassembled WGS sequence"/>
</dbReference>
<keyword evidence="3" id="KW-1185">Reference proteome</keyword>
<gene>
    <name evidence="2" type="ORF">BO94DRAFT_457448</name>
</gene>
<dbReference type="EMBL" id="MSFK01000004">
    <property type="protein sequence ID" value="PWY94531.1"/>
    <property type="molecule type" value="Genomic_DNA"/>
</dbReference>
<reference evidence="2 3" key="1">
    <citation type="submission" date="2016-12" db="EMBL/GenBank/DDBJ databases">
        <title>The genomes of Aspergillus section Nigri reveals drivers in fungal speciation.</title>
        <authorList>
            <consortium name="DOE Joint Genome Institute"/>
            <person name="Vesth T.C."/>
            <person name="Nybo J."/>
            <person name="Theobald S."/>
            <person name="Brandl J."/>
            <person name="Frisvad J.C."/>
            <person name="Nielsen K.F."/>
            <person name="Lyhne E.K."/>
            <person name="Kogle M.E."/>
            <person name="Kuo A."/>
            <person name="Riley R."/>
            <person name="Clum A."/>
            <person name="Nolan M."/>
            <person name="Lipzen A."/>
            <person name="Salamov A."/>
            <person name="Henrissat B."/>
            <person name="Wiebenga A."/>
            <person name="De Vries R.P."/>
            <person name="Grigoriev I.V."/>
            <person name="Mortensen U.H."/>
            <person name="Andersen M.R."/>
            <person name="Baker S.E."/>
        </authorList>
    </citation>
    <scope>NUCLEOTIDE SEQUENCE [LARGE SCALE GENOMIC DNA]</scope>
    <source>
        <strain evidence="2 3">CBS 115572</strain>
    </source>
</reference>
<dbReference type="OrthoDB" id="68575at2759"/>
<keyword evidence="1" id="KW-0732">Signal</keyword>